<feature type="transmembrane region" description="Helical" evidence="2">
    <location>
        <begin position="143"/>
        <end position="161"/>
    </location>
</feature>
<feature type="domain" description="Teneurin-like YD-shell" evidence="3">
    <location>
        <begin position="6"/>
        <end position="104"/>
    </location>
</feature>
<evidence type="ECO:0000259" key="3">
    <source>
        <dbReference type="Pfam" id="PF25023"/>
    </source>
</evidence>
<dbReference type="AlphaFoldDB" id="A0A4U0P8J5"/>
<proteinExistence type="predicted"/>
<sequence>MWKRWQQLLLITDQLGSVRLVVNSQTGEVKQEIDYDAWGNVLSDTNPGFQPFGFAGGLYDKDTGLVRFGARDYDPQIGRWTAKDPIGFEGGDSNVYGYVNNDPINYFDPTGLYCLSNNALNAWAGAAGGAFSGAMALAPIGPWGMAIGAVVGGGIWGYIWLDRHKYVKHTVDDYGRFGND</sequence>
<dbReference type="PANTHER" id="PTHR32305:SF15">
    <property type="entry name" value="PROTEIN RHSA-RELATED"/>
    <property type="match status" value="1"/>
</dbReference>
<dbReference type="Gene3D" id="2.180.10.10">
    <property type="entry name" value="RHS repeat-associated core"/>
    <property type="match status" value="1"/>
</dbReference>
<keyword evidence="2" id="KW-0812">Transmembrane</keyword>
<dbReference type="EMBL" id="SUMF01000055">
    <property type="protein sequence ID" value="TJZ63856.1"/>
    <property type="molecule type" value="Genomic_DNA"/>
</dbReference>
<dbReference type="Pfam" id="PF25023">
    <property type="entry name" value="TEN_YD-shell"/>
    <property type="match status" value="1"/>
</dbReference>
<accession>A0A4U0P8J5</accession>
<evidence type="ECO:0000256" key="2">
    <source>
        <dbReference type="SAM" id="Phobius"/>
    </source>
</evidence>
<keyword evidence="2" id="KW-0472">Membrane</keyword>
<evidence type="ECO:0000256" key="1">
    <source>
        <dbReference type="ARBA" id="ARBA00022737"/>
    </source>
</evidence>
<comment type="caution">
    <text evidence="4">The sequence shown here is derived from an EMBL/GenBank/DDBJ whole genome shotgun (WGS) entry which is preliminary data.</text>
</comment>
<dbReference type="InterPro" id="IPR050708">
    <property type="entry name" value="T6SS_VgrG/RHS"/>
</dbReference>
<organism evidence="4 5">
    <name type="scientific">Chitiniphilus eburneus</name>
    <dbReference type="NCBI Taxonomy" id="2571148"/>
    <lineage>
        <taxon>Bacteria</taxon>
        <taxon>Pseudomonadati</taxon>
        <taxon>Pseudomonadota</taxon>
        <taxon>Betaproteobacteria</taxon>
        <taxon>Neisseriales</taxon>
        <taxon>Chitinibacteraceae</taxon>
        <taxon>Chitiniphilus</taxon>
    </lineage>
</organism>
<dbReference type="InterPro" id="IPR056823">
    <property type="entry name" value="TEN-like_YD-shell"/>
</dbReference>
<evidence type="ECO:0000313" key="4">
    <source>
        <dbReference type="EMBL" id="TJZ63856.1"/>
    </source>
</evidence>
<gene>
    <name evidence="4" type="ORF">FAZ21_19600</name>
</gene>
<dbReference type="Proteomes" id="UP000310016">
    <property type="component" value="Unassembled WGS sequence"/>
</dbReference>
<dbReference type="InterPro" id="IPR022385">
    <property type="entry name" value="Rhs_assc_core"/>
</dbReference>
<dbReference type="NCBIfam" id="TIGR03696">
    <property type="entry name" value="Rhs_assc_core"/>
    <property type="match status" value="1"/>
</dbReference>
<dbReference type="OrthoDB" id="8595607at2"/>
<keyword evidence="5" id="KW-1185">Reference proteome</keyword>
<evidence type="ECO:0000313" key="5">
    <source>
        <dbReference type="Proteomes" id="UP000310016"/>
    </source>
</evidence>
<name>A0A4U0P8J5_9NEIS</name>
<protein>
    <submittedName>
        <fullName evidence="4">RHS repeat-associated core domain-containing protein</fullName>
    </submittedName>
</protein>
<reference evidence="4 5" key="1">
    <citation type="submission" date="2019-04" db="EMBL/GenBank/DDBJ databases">
        <title>Chitiniphilus eburnea sp. nov., a novel chitinolytic bacterium isolated from aquaculture sludge.</title>
        <authorList>
            <person name="Sheng M."/>
        </authorList>
    </citation>
    <scope>NUCLEOTIDE SEQUENCE [LARGE SCALE GENOMIC DNA]</scope>
    <source>
        <strain evidence="4 5">HX-2-15</strain>
    </source>
</reference>
<keyword evidence="1" id="KW-0677">Repeat</keyword>
<keyword evidence="2" id="KW-1133">Transmembrane helix</keyword>
<dbReference type="PANTHER" id="PTHR32305">
    <property type="match status" value="1"/>
</dbReference>